<reference evidence="1" key="2">
    <citation type="journal article" date="2012" name="PLoS ONE">
        <title>A Deeply Branching Thermophilic Bacterium with an Ancient Acetyl-CoA Pathway Dominates a Subsurface Ecosystem.</title>
        <authorList>
            <person name="Takami H."/>
            <person name="Noguchi H."/>
            <person name="Takaki Y."/>
            <person name="Uchiyama I."/>
            <person name="Toyoda A."/>
            <person name="Nishi S."/>
            <person name="Chee G.-J."/>
            <person name="Arai W."/>
            <person name="Nunoura T."/>
            <person name="Itoh T."/>
            <person name="Hattori M."/>
            <person name="Takai K."/>
        </authorList>
    </citation>
    <scope>NUCLEOTIDE SEQUENCE</scope>
</reference>
<reference evidence="1" key="1">
    <citation type="journal article" date="2005" name="Environ. Microbiol.">
        <title>Genetic and functional properties of uncultivated thermophilic crenarchaeotes from a subsurface gold mine as revealed by analysis of genome fragments.</title>
        <authorList>
            <person name="Nunoura T."/>
            <person name="Hirayama H."/>
            <person name="Takami H."/>
            <person name="Oida H."/>
            <person name="Nishi S."/>
            <person name="Shimamura S."/>
            <person name="Suzuki Y."/>
            <person name="Inagaki F."/>
            <person name="Takai K."/>
            <person name="Nealson K.H."/>
            <person name="Horikoshi K."/>
        </authorList>
    </citation>
    <scope>NUCLEOTIDE SEQUENCE</scope>
</reference>
<name>H5SSX2_ACEAU</name>
<dbReference type="AlphaFoldDB" id="H5SSX2"/>
<organism evidence="1">
    <name type="scientific">Acetithermum autotrophicum</name>
    <dbReference type="NCBI Taxonomy" id="1446466"/>
    <lineage>
        <taxon>Bacteria</taxon>
        <taxon>Candidatus Bipolaricaulota</taxon>
        <taxon>Candidatus Acetithermum</taxon>
    </lineage>
</organism>
<dbReference type="EMBL" id="AP011802">
    <property type="protein sequence ID" value="BAL59258.1"/>
    <property type="molecule type" value="Genomic_DNA"/>
</dbReference>
<proteinExistence type="predicted"/>
<protein>
    <submittedName>
        <fullName evidence="1">Uncharacterized protein</fullName>
    </submittedName>
</protein>
<evidence type="ECO:0000313" key="1">
    <source>
        <dbReference type="EMBL" id="BAL59258.1"/>
    </source>
</evidence>
<sequence>MRTISGTASGGCETFTANTGVGPSTIVRGTVGFDAANLNGRVMEFRCVDSDADTSGVTINSVTIAQASGATAQAGSDISRIAIYQCAGTCSSSDINAAQRVGSATVSSFPVTIPLSSAVIPDNSSDTFAVVVDVPSGATAGRTIQFTLTANVTEGSVTLTQGPVTDDVASTIEAGPSCDTSQVRIVTTPSRIRFTRPFQQKTIRVVIYNNSGQAISIDDVIELYDPEEFSTIIPELPVTINNRKRQILRVTVEGPGDGLPVTLRRPYFDIIFTCADGTSDTRPASGVLRALEVRDVITEAVGDVLRFSAQGHSISGVAVQIFDLAGRVVSQADVEGPTVVLQARDRSGQPLARGVYLYVVIVRGWDGSIWRSEVRKLIVR</sequence>
<accession>H5SSX2</accession>
<gene>
    <name evidence="1" type="ORF">HGMM_OP3C413</name>
</gene>